<keyword evidence="3" id="KW-0808">Transferase</keyword>
<evidence type="ECO:0000313" key="10">
    <source>
        <dbReference type="EMBL" id="SGZ50379.1"/>
    </source>
</evidence>
<keyword evidence="4" id="KW-0548">Nucleotidyltransferase</keyword>
<keyword evidence="8" id="KW-0460">Magnesium</keyword>
<dbReference type="EMBL" id="LT635757">
    <property type="protein sequence ID" value="SGZ50379.1"/>
    <property type="molecule type" value="Genomic_DNA"/>
</dbReference>
<evidence type="ECO:0000256" key="4">
    <source>
        <dbReference type="ARBA" id="ARBA00022695"/>
    </source>
</evidence>
<keyword evidence="11" id="KW-1185">Reference proteome</keyword>
<accession>A0A1L0BH08</accession>
<dbReference type="OrthoDB" id="10254721at2759"/>
<reference evidence="10 11" key="1">
    <citation type="submission" date="2016-10" db="EMBL/GenBank/DDBJ databases">
        <authorList>
            <person name="de Groot N.N."/>
        </authorList>
    </citation>
    <scope>NUCLEOTIDE SEQUENCE [LARGE SCALE GENOMIC DNA]</scope>
    <source>
        <strain evidence="10 11">CBS 141442</strain>
    </source>
</reference>
<dbReference type="AlphaFoldDB" id="A0A1L0BH08"/>
<organism evidence="10 11">
    <name type="scientific">Sungouiella intermedia</name>
    <dbReference type="NCBI Taxonomy" id="45354"/>
    <lineage>
        <taxon>Eukaryota</taxon>
        <taxon>Fungi</taxon>
        <taxon>Dikarya</taxon>
        <taxon>Ascomycota</taxon>
        <taxon>Saccharomycotina</taxon>
        <taxon>Pichiomycetes</taxon>
        <taxon>Metschnikowiaceae</taxon>
        <taxon>Sungouiella</taxon>
    </lineage>
</organism>
<comment type="similarity">
    <text evidence="2">Belongs to the SELO family.</text>
</comment>
<proteinExistence type="inferred from homology"/>
<gene>
    <name evidence="10" type="ORF">SAMEA4029010_CIC11G00000002036</name>
</gene>
<sequence>MYKSHLQTSTFKSFSSKMSTLAKLPKLSSFTASLTPDFAIGSEKVAFANEKNIIRTPRILQLGSFSWSLPEQRKEYLYVTTSGQALRDLGLDASEPENPEFRAIVSGQAYHNDKFRDSGLPFPYAQAYAGWQFGQFAGQLGDGRVHDLFEVPKPVGSELPSTPLNRKVYEVQLKGSGKTPFSRFADGKAVIRSSIREYIISEHLNSIGIPTTRALSLTYLPKTYAQRHAAEKCAIVSRFAELWVRLGTFDLYRWRSDSVGIRALSDYVINELFTIDINGTKGQFPYLIKLLEIKSDFFDDAKSSLGKLTDYDKMYLEIIIRNASTTAMWQCYGFLNGVLNTDNTSVLGLSMDFGPFSIMDRYNPNYTPNSEDHQGRYSYANTPTAIWWNLTRLGEDLAQLIGAGTDLIDLPAYKAGQLPQEHEERVVKRAIKLIEVGGEMYKYAFTKQYVETFFNRLGLLKLLINYQDPDVQNTELIAPMLDVLKKVQCDFNKFFLSLQEADVTLVNFKDKEFAKSILLEEIPAHEAYNTEEIMDVVVEWLQVFKDYAQRGGQSLELSSKYNPKFLPRNWILDEVIQKAEESGCADLEYLHKLEKMAFNPYEPSKWGDELKDLEQKWLLQSDIGEAKSMLQCSCSS</sequence>
<evidence type="ECO:0000256" key="2">
    <source>
        <dbReference type="ARBA" id="ARBA00009747"/>
    </source>
</evidence>
<comment type="cofactor">
    <cofactor evidence="1">
        <name>Mg(2+)</name>
        <dbReference type="ChEBI" id="CHEBI:18420"/>
    </cofactor>
</comment>
<dbReference type="GO" id="GO:0005739">
    <property type="term" value="C:mitochondrion"/>
    <property type="evidence" value="ECO:0007669"/>
    <property type="project" value="TreeGrafter"/>
</dbReference>
<evidence type="ECO:0000256" key="3">
    <source>
        <dbReference type="ARBA" id="ARBA00022679"/>
    </source>
</evidence>
<keyword evidence="6" id="KW-0547">Nucleotide-binding</keyword>
<evidence type="ECO:0000313" key="11">
    <source>
        <dbReference type="Proteomes" id="UP000182334"/>
    </source>
</evidence>
<dbReference type="GO" id="GO:0070733">
    <property type="term" value="F:AMPylase activity"/>
    <property type="evidence" value="ECO:0007669"/>
    <property type="project" value="TreeGrafter"/>
</dbReference>
<dbReference type="GO" id="GO:0005524">
    <property type="term" value="F:ATP binding"/>
    <property type="evidence" value="ECO:0007669"/>
    <property type="project" value="UniProtKB-KW"/>
</dbReference>
<dbReference type="Proteomes" id="UP000182334">
    <property type="component" value="Chromosome II"/>
</dbReference>
<evidence type="ECO:0000256" key="6">
    <source>
        <dbReference type="ARBA" id="ARBA00022741"/>
    </source>
</evidence>
<evidence type="ECO:0000256" key="5">
    <source>
        <dbReference type="ARBA" id="ARBA00022723"/>
    </source>
</evidence>
<protein>
    <recommendedName>
        <fullName evidence="9">Selenoprotein O</fullName>
    </recommendedName>
</protein>
<name>A0A1L0BH08_9ASCO</name>
<dbReference type="PANTHER" id="PTHR32057:SF14">
    <property type="entry name" value="PROTEIN ADENYLYLTRANSFERASE SELO, MITOCHONDRIAL"/>
    <property type="match status" value="1"/>
</dbReference>
<dbReference type="InterPro" id="IPR003846">
    <property type="entry name" value="SelO"/>
</dbReference>
<evidence type="ECO:0000256" key="9">
    <source>
        <dbReference type="ARBA" id="ARBA00031547"/>
    </source>
</evidence>
<evidence type="ECO:0000256" key="1">
    <source>
        <dbReference type="ARBA" id="ARBA00001946"/>
    </source>
</evidence>
<dbReference type="GO" id="GO:0046872">
    <property type="term" value="F:metal ion binding"/>
    <property type="evidence" value="ECO:0007669"/>
    <property type="project" value="UniProtKB-KW"/>
</dbReference>
<evidence type="ECO:0000256" key="8">
    <source>
        <dbReference type="ARBA" id="ARBA00022842"/>
    </source>
</evidence>
<dbReference type="PANTHER" id="PTHR32057">
    <property type="entry name" value="PROTEIN ADENYLYLTRANSFERASE SELO, MITOCHONDRIAL"/>
    <property type="match status" value="1"/>
</dbReference>
<dbReference type="HAMAP" id="MF_00692">
    <property type="entry name" value="SelO"/>
    <property type="match status" value="1"/>
</dbReference>
<dbReference type="Pfam" id="PF02696">
    <property type="entry name" value="SelO"/>
    <property type="match status" value="1"/>
</dbReference>
<keyword evidence="5" id="KW-0479">Metal-binding</keyword>
<keyword evidence="7" id="KW-0067">ATP-binding</keyword>
<evidence type="ECO:0000256" key="7">
    <source>
        <dbReference type="ARBA" id="ARBA00022840"/>
    </source>
</evidence>
<dbReference type="STRING" id="45354.A0A1L0BH08"/>